<evidence type="ECO:0000313" key="15">
    <source>
        <dbReference type="Proteomes" id="UP000294555"/>
    </source>
</evidence>
<dbReference type="GO" id="GO:0042838">
    <property type="term" value="P:D-glucarate catabolic process"/>
    <property type="evidence" value="ECO:0007669"/>
    <property type="project" value="UniProtKB-UniPathway"/>
</dbReference>
<keyword evidence="7 12" id="KW-0460">Magnesium</keyword>
<dbReference type="AlphaFoldDB" id="A0A4R1NKW0"/>
<evidence type="ECO:0000256" key="11">
    <source>
        <dbReference type="PIRSR" id="PIRSR617653-2"/>
    </source>
</evidence>
<dbReference type="InterPro" id="IPR017653">
    <property type="entry name" value="Glucarate_dehydratase"/>
</dbReference>
<dbReference type="OrthoDB" id="193563at2"/>
<dbReference type="UniPathway" id="UPA00564">
    <property type="reaction ID" value="UER00627"/>
</dbReference>
<dbReference type="SFLD" id="SFLDS00001">
    <property type="entry name" value="Enolase"/>
    <property type="match status" value="1"/>
</dbReference>
<feature type="binding site" evidence="11">
    <location>
        <position position="98"/>
    </location>
    <ligand>
        <name>substrate</name>
    </ligand>
</feature>
<feature type="domain" description="Mandelate racemase/muconate lactonizing enzyme C-terminal" evidence="13">
    <location>
        <begin position="180"/>
        <end position="280"/>
    </location>
</feature>
<dbReference type="InterPro" id="IPR034598">
    <property type="entry name" value="GlucD-like"/>
</dbReference>
<dbReference type="InterPro" id="IPR036849">
    <property type="entry name" value="Enolase-like_C_sf"/>
</dbReference>
<evidence type="ECO:0000256" key="7">
    <source>
        <dbReference type="ARBA" id="ARBA00022842"/>
    </source>
</evidence>
<feature type="binding site" evidence="11">
    <location>
        <begin position="230"/>
        <end position="232"/>
    </location>
    <ligand>
        <name>substrate</name>
    </ligand>
</feature>
<evidence type="ECO:0000256" key="3">
    <source>
        <dbReference type="ARBA" id="ARBA00005183"/>
    </source>
</evidence>
<dbReference type="Proteomes" id="UP000294555">
    <property type="component" value="Unassembled WGS sequence"/>
</dbReference>
<dbReference type="SMART" id="SM00922">
    <property type="entry name" value="MR_MLE"/>
    <property type="match status" value="1"/>
</dbReference>
<dbReference type="FunFam" id="3.20.20.120:FF:000003">
    <property type="entry name" value="Glucarate dehydratase"/>
    <property type="match status" value="1"/>
</dbReference>
<dbReference type="InterPro" id="IPR029065">
    <property type="entry name" value="Enolase_C-like"/>
</dbReference>
<evidence type="ECO:0000256" key="8">
    <source>
        <dbReference type="ARBA" id="ARBA00023239"/>
    </source>
</evidence>
<feature type="binding site" evidence="11">
    <location>
        <position position="27"/>
    </location>
    <ligand>
        <name>substrate</name>
    </ligand>
</feature>
<evidence type="ECO:0000313" key="14">
    <source>
        <dbReference type="EMBL" id="TCL06581.1"/>
    </source>
</evidence>
<dbReference type="EMBL" id="SJOI01000001">
    <property type="protein sequence ID" value="TCL06581.1"/>
    <property type="molecule type" value="Genomic_DNA"/>
</dbReference>
<dbReference type="SUPFAM" id="SSF54826">
    <property type="entry name" value="Enolase N-terminal domain-like"/>
    <property type="match status" value="1"/>
</dbReference>
<evidence type="ECO:0000256" key="1">
    <source>
        <dbReference type="ARBA" id="ARBA00001426"/>
    </source>
</evidence>
<dbReference type="InterPro" id="IPR034593">
    <property type="entry name" value="DgoD-like"/>
</dbReference>
<feature type="binding site" evidence="11">
    <location>
        <begin position="334"/>
        <end position="336"/>
    </location>
    <ligand>
        <name>substrate</name>
    </ligand>
</feature>
<feature type="binding site" evidence="12">
    <location>
        <position position="230"/>
    </location>
    <ligand>
        <name>Mg(2+)</name>
        <dbReference type="ChEBI" id="CHEBI:18420"/>
    </ligand>
</feature>
<dbReference type="Gene3D" id="3.30.390.10">
    <property type="entry name" value="Enolase-like, N-terminal domain"/>
    <property type="match status" value="1"/>
</dbReference>
<feature type="binding site" evidence="11">
    <location>
        <position position="417"/>
    </location>
    <ligand>
        <name>substrate</name>
    </ligand>
</feature>
<evidence type="ECO:0000256" key="10">
    <source>
        <dbReference type="PIRSR" id="PIRSR617653-1"/>
    </source>
</evidence>
<feature type="binding site" evidence="11">
    <location>
        <position position="284"/>
    </location>
    <ligand>
        <name>substrate</name>
    </ligand>
</feature>
<dbReference type="InterPro" id="IPR013342">
    <property type="entry name" value="Mandelate_racemase_C"/>
</dbReference>
<organism evidence="14 15">
    <name type="scientific">Sodalis ligni</name>
    <dbReference type="NCBI Taxonomy" id="2697027"/>
    <lineage>
        <taxon>Bacteria</taxon>
        <taxon>Pseudomonadati</taxon>
        <taxon>Pseudomonadota</taxon>
        <taxon>Gammaproteobacteria</taxon>
        <taxon>Enterobacterales</taxon>
        <taxon>Bruguierivoracaceae</taxon>
        <taxon>Sodalis</taxon>
    </lineage>
</organism>
<evidence type="ECO:0000256" key="6">
    <source>
        <dbReference type="ARBA" id="ARBA00022723"/>
    </source>
</evidence>
<dbReference type="RefSeq" id="WP_132926106.1">
    <property type="nucleotide sequence ID" value="NZ_SJOI01000001.1"/>
</dbReference>
<dbReference type="EC" id="4.2.1.40" evidence="5 9"/>
<dbReference type="InterPro" id="IPR029017">
    <property type="entry name" value="Enolase-like_N"/>
</dbReference>
<dbReference type="NCBIfam" id="TIGR03247">
    <property type="entry name" value="glucar-dehydr"/>
    <property type="match status" value="1"/>
</dbReference>
<sequence>MTPVITTMKVIPVAGHDSMLLNLSGAHGPFFTRNIVILTDNAGHTGVGEIPGGEKIRLTLEESAGLVVGKSLGEYKNVMRAVRLRYADRDIAGRGLQTFDLRTTIHVVTGIEAAMLDLLGQFLGVPVAALLGEGQQRDAVEMLGYLFYIGDRKRTDLAYRSQPDDPCGWYRLRHETAMTPAAIVRLAQAAYEKYGFNDFKLKGGVLAGSEEAEAVTALAEHFPKARITLDPNGAWSLAEAITLGKQLRGVLAYAEDPCGAEQGFSGREVMAEFRRATGLPTATNMIATDWRQMGHTLALQSVDIPLADPHFWTMQGSVSVAQLCHEWGLTWGSHSNNHFDISLAMFTHVAAAAPGKITAIDTHWIWQEGDQRLTKEPLQIIGGKVKVPEKPGLGIELDMARVMEGNALYQQHGLGARDDAAAMQYLIPNWTFDNKRPALVR</sequence>
<comment type="pathway">
    <text evidence="3">Carbohydrate acid metabolism; D-glucarate degradation; 2,5-dioxopentanoate from D-glucarate: step 1/2.</text>
</comment>
<comment type="caution">
    <text evidence="14">The sequence shown here is derived from an EMBL/GenBank/DDBJ whole genome shotgun (WGS) entry which is preliminary data.</text>
</comment>
<feature type="binding site" evidence="12">
    <location>
        <position position="261"/>
    </location>
    <ligand>
        <name>Mg(2+)</name>
        <dbReference type="ChEBI" id="CHEBI:18420"/>
    </ligand>
</feature>
<dbReference type="PANTHER" id="PTHR48080:SF4">
    <property type="entry name" value="GLUCARATE DEHYDRATASE"/>
    <property type="match status" value="1"/>
</dbReference>
<keyword evidence="6 12" id="KW-0479">Metal-binding</keyword>
<evidence type="ECO:0000256" key="5">
    <source>
        <dbReference type="ARBA" id="ARBA00011973"/>
    </source>
</evidence>
<name>A0A4R1NKW0_9GAMM</name>
<evidence type="ECO:0000259" key="13">
    <source>
        <dbReference type="SMART" id="SM00922"/>
    </source>
</evidence>
<feature type="binding site" evidence="12">
    <location>
        <position position="284"/>
    </location>
    <ligand>
        <name>Mg(2+)</name>
        <dbReference type="ChEBI" id="CHEBI:18420"/>
    </ligand>
</feature>
<keyword evidence="15" id="KW-1185">Reference proteome</keyword>
<dbReference type="GO" id="GO:0008872">
    <property type="term" value="F:glucarate dehydratase activity"/>
    <property type="evidence" value="ECO:0007669"/>
    <property type="project" value="UniProtKB-UniRule"/>
</dbReference>
<evidence type="ECO:0000256" key="12">
    <source>
        <dbReference type="PIRSR" id="PIRSR617653-3"/>
    </source>
</evidence>
<dbReference type="Pfam" id="PF13378">
    <property type="entry name" value="MR_MLE_C"/>
    <property type="match status" value="1"/>
</dbReference>
<evidence type="ECO:0000256" key="2">
    <source>
        <dbReference type="ARBA" id="ARBA00001946"/>
    </source>
</evidence>
<accession>A0A4R1NKW0</accession>
<gene>
    <name evidence="14" type="ORF">EZJ58_4848</name>
</gene>
<evidence type="ECO:0000256" key="4">
    <source>
        <dbReference type="ARBA" id="ARBA00009938"/>
    </source>
</evidence>
<feature type="binding site" evidence="11">
    <location>
        <position position="200"/>
    </location>
    <ligand>
        <name>substrate</name>
    </ligand>
</feature>
<evidence type="ECO:0000256" key="9">
    <source>
        <dbReference type="NCBIfam" id="TIGR03247"/>
    </source>
</evidence>
<protein>
    <recommendedName>
        <fullName evidence="5 9">Glucarate dehydratase</fullName>
        <ecNumber evidence="5 9">4.2.1.40</ecNumber>
    </recommendedName>
</protein>
<proteinExistence type="inferred from homology"/>
<feature type="active site" description="Proton acceptor" evidence="10">
    <location>
        <position position="334"/>
    </location>
</feature>
<dbReference type="SFLD" id="SFLDF00005">
    <property type="entry name" value="glucarate_dehydratase"/>
    <property type="match status" value="1"/>
</dbReference>
<dbReference type="Gene3D" id="3.20.20.120">
    <property type="entry name" value="Enolase-like C-terminal domain"/>
    <property type="match status" value="1"/>
</dbReference>
<comment type="similarity">
    <text evidence="4">Belongs to the mandelate racemase/muconate lactonizing enzyme family. GlucD subfamily.</text>
</comment>
<reference evidence="14 15" key="1">
    <citation type="submission" date="2019-02" db="EMBL/GenBank/DDBJ databases">
        <title>Investigation of anaerobic lignin degradation for improved lignocellulosic biofuels.</title>
        <authorList>
            <person name="Deangelis K."/>
        </authorList>
    </citation>
    <scope>NUCLEOTIDE SEQUENCE [LARGE SCALE GENOMIC DNA]</scope>
    <source>
        <strain evidence="14 15">159R</strain>
    </source>
</reference>
<dbReference type="GO" id="GO:0000287">
    <property type="term" value="F:magnesium ion binding"/>
    <property type="evidence" value="ECO:0007669"/>
    <property type="project" value="UniProtKB-UniRule"/>
</dbReference>
<dbReference type="SFLD" id="SFLDG00055">
    <property type="entry name" value="glucarate_dehydratase"/>
    <property type="match status" value="1"/>
</dbReference>
<keyword evidence="8" id="KW-0456">Lyase</keyword>
<feature type="binding site" evidence="11">
    <location>
        <position position="363"/>
    </location>
    <ligand>
        <name>substrate</name>
    </ligand>
</feature>
<feature type="binding site" evidence="11">
    <location>
        <position position="145"/>
    </location>
    <ligand>
        <name>substrate</name>
    </ligand>
</feature>
<dbReference type="CDD" id="cd03323">
    <property type="entry name" value="D-glucarate_dehydratase"/>
    <property type="match status" value="1"/>
</dbReference>
<comment type="catalytic activity">
    <reaction evidence="1">
        <text>D-glucarate = 5-dehydro-4-deoxy-D-glucarate + H2O</text>
        <dbReference type="Rhea" id="RHEA:14573"/>
        <dbReference type="ChEBI" id="CHEBI:15377"/>
        <dbReference type="ChEBI" id="CHEBI:30612"/>
        <dbReference type="ChEBI" id="CHEBI:42819"/>
        <dbReference type="EC" id="4.2.1.40"/>
    </reaction>
</comment>
<comment type="cofactor">
    <cofactor evidence="2 12">
        <name>Mg(2+)</name>
        <dbReference type="ChEBI" id="CHEBI:18420"/>
    </cofactor>
</comment>
<feature type="active site" description="Proton acceptor" evidence="10">
    <location>
        <position position="202"/>
    </location>
</feature>
<dbReference type="PANTHER" id="PTHR48080">
    <property type="entry name" value="D-GALACTONATE DEHYDRATASE-RELATED"/>
    <property type="match status" value="1"/>
</dbReference>
<dbReference type="SUPFAM" id="SSF51604">
    <property type="entry name" value="Enolase C-terminal domain-like"/>
    <property type="match status" value="1"/>
</dbReference>